<comment type="similarity">
    <text evidence="1">Belongs to the ephrin family.</text>
</comment>
<reference evidence="4" key="1">
    <citation type="submission" date="2022-10" db="EMBL/GenBank/DDBJ databases">
        <title>Genome assembly of Pristionchus species.</title>
        <authorList>
            <person name="Yoshida K."/>
            <person name="Sommer R.J."/>
        </authorList>
    </citation>
    <scope>NUCLEOTIDE SEQUENCE [LARGE SCALE GENOMIC DNA]</scope>
    <source>
        <strain evidence="4">RS5460</strain>
    </source>
</reference>
<comment type="caution">
    <text evidence="1">Lacks conserved residue(s) required for the propagation of feature annotation.</text>
</comment>
<evidence type="ECO:0000313" key="3">
    <source>
        <dbReference type="EMBL" id="GMR47750.1"/>
    </source>
</evidence>
<keyword evidence="4" id="KW-1185">Reference proteome</keyword>
<feature type="domain" description="Ephrin RBD" evidence="2">
    <location>
        <begin position="1"/>
        <end position="87"/>
    </location>
</feature>
<proteinExistence type="inferred from homology"/>
<evidence type="ECO:0000256" key="1">
    <source>
        <dbReference type="PROSITE-ProRule" id="PRU00884"/>
    </source>
</evidence>
<gene>
    <name evidence="3" type="ORF">PMAYCL1PPCAC_17945</name>
</gene>
<evidence type="ECO:0000259" key="2">
    <source>
        <dbReference type="PROSITE" id="PS51551"/>
    </source>
</evidence>
<dbReference type="InterPro" id="IPR007284">
    <property type="entry name" value="Ground-like_dom"/>
</dbReference>
<dbReference type="Gene3D" id="2.60.40.420">
    <property type="entry name" value="Cupredoxins - blue copper proteins"/>
    <property type="match status" value="1"/>
</dbReference>
<dbReference type="InterPro" id="IPR008972">
    <property type="entry name" value="Cupredoxin"/>
</dbReference>
<comment type="caution">
    <text evidence="3">The sequence shown here is derived from an EMBL/GenBank/DDBJ whole genome shotgun (WGS) entry which is preliminary data.</text>
</comment>
<dbReference type="Pfam" id="PF04155">
    <property type="entry name" value="Ground-like"/>
    <property type="match status" value="1"/>
</dbReference>
<dbReference type="EMBL" id="BTRK01000004">
    <property type="protein sequence ID" value="GMR47750.1"/>
    <property type="molecule type" value="Genomic_DNA"/>
</dbReference>
<organism evidence="3 4">
    <name type="scientific">Pristionchus mayeri</name>
    <dbReference type="NCBI Taxonomy" id="1317129"/>
    <lineage>
        <taxon>Eukaryota</taxon>
        <taxon>Metazoa</taxon>
        <taxon>Ecdysozoa</taxon>
        <taxon>Nematoda</taxon>
        <taxon>Chromadorea</taxon>
        <taxon>Rhabditida</taxon>
        <taxon>Rhabditina</taxon>
        <taxon>Diplogasteromorpha</taxon>
        <taxon>Diplogasteroidea</taxon>
        <taxon>Neodiplogasteridae</taxon>
        <taxon>Pristionchus</taxon>
    </lineage>
</organism>
<feature type="non-terminal residue" evidence="3">
    <location>
        <position position="1"/>
    </location>
</feature>
<dbReference type="GO" id="GO:0016020">
    <property type="term" value="C:membrane"/>
    <property type="evidence" value="ECO:0007669"/>
    <property type="project" value="InterPro"/>
</dbReference>
<dbReference type="Proteomes" id="UP001328107">
    <property type="component" value="Unassembled WGS sequence"/>
</dbReference>
<sequence length="346" mass="39229">KVSERCFNSCDNEDCKQEHGKKRKEFFTCNQAVIGPLTLRTFNPNPSGVSFTVNKTHYFTSLENVTRGGRLTTLCLDGMKFKVVITSEVNEEMHRTTMEHPLFSASHFHHTHPASTTHSFFAAEHTTSRTVEPMVTRPMEMREKAREEPILVPMLTDKSGFSIEEVERLDRLTSYPPTPYTLRGVRHDSNKLRNHKFDRIGNTVMYTENGEMDEFYEVALPLGIDGQFSSKRSRRFSGSFYTISRSISEYADFHNLAARSDDYLCNSPDLKRILHNHMNNSTHSISSSLSSITSALEASGERFVVLCSPSGQSLAYSLPHEAEFCSSSSSDHSCHIFTDPRHVSSY</sequence>
<accession>A0AAN5CNL9</accession>
<dbReference type="AlphaFoldDB" id="A0AAN5CNL9"/>
<protein>
    <recommendedName>
        <fullName evidence="2">Ephrin RBD domain-containing protein</fullName>
    </recommendedName>
</protein>
<name>A0AAN5CNL9_9BILA</name>
<dbReference type="PROSITE" id="PS51551">
    <property type="entry name" value="EPHRIN_RBD_2"/>
    <property type="match status" value="1"/>
</dbReference>
<dbReference type="InterPro" id="IPR001799">
    <property type="entry name" value="Ephrin_RBD"/>
</dbReference>
<evidence type="ECO:0000313" key="4">
    <source>
        <dbReference type="Proteomes" id="UP001328107"/>
    </source>
</evidence>